<dbReference type="InterPro" id="IPR000276">
    <property type="entry name" value="GPCR_Rhodpsn"/>
</dbReference>
<feature type="transmembrane region" description="Helical" evidence="6">
    <location>
        <begin position="58"/>
        <end position="78"/>
    </location>
</feature>
<feature type="domain" description="G-protein coupled receptors family 1 profile" evidence="7">
    <location>
        <begin position="32"/>
        <end position="250"/>
    </location>
</feature>
<dbReference type="Gene3D" id="1.20.1070.10">
    <property type="entry name" value="Rhodopsin 7-helix transmembrane proteins"/>
    <property type="match status" value="1"/>
</dbReference>
<feature type="transmembrane region" description="Helical" evidence="6">
    <location>
        <begin position="185"/>
        <end position="210"/>
    </location>
</feature>
<gene>
    <name evidence="8" type="ORF">ACEWY4_026966</name>
</gene>
<comment type="subcellular location">
    <subcellularLocation>
        <location evidence="1">Membrane</location>
    </subcellularLocation>
</comment>
<feature type="region of interest" description="Disordered" evidence="5">
    <location>
        <begin position="300"/>
        <end position="327"/>
    </location>
</feature>
<evidence type="ECO:0000313" key="9">
    <source>
        <dbReference type="Proteomes" id="UP001591681"/>
    </source>
</evidence>
<dbReference type="GO" id="GO:0016020">
    <property type="term" value="C:membrane"/>
    <property type="evidence" value="ECO:0007669"/>
    <property type="project" value="UniProtKB-SubCell"/>
</dbReference>
<accession>A0ABD1IR73</accession>
<proteinExistence type="predicted"/>
<feature type="transmembrane region" description="Helical" evidence="6">
    <location>
        <begin position="110"/>
        <end position="129"/>
    </location>
</feature>
<keyword evidence="9" id="KW-1185">Reference proteome</keyword>
<dbReference type="InterPro" id="IPR017452">
    <property type="entry name" value="GPCR_Rhodpsn_7TM"/>
</dbReference>
<dbReference type="Proteomes" id="UP001591681">
    <property type="component" value="Unassembled WGS sequence"/>
</dbReference>
<dbReference type="SUPFAM" id="SSF81321">
    <property type="entry name" value="Family A G protein-coupled receptor-like"/>
    <property type="match status" value="1"/>
</dbReference>
<sequence>MNLTLPSYCGVVTYLDLCASSKIVLLVPGLTLNVFVLMSLLSCVLGKRRSQVRIRSNVAVFILGSTVCNLANLVLWPLTIHWKTHGRWLLGARLCELMVSAKHVTHSASFHYVFFISLSIYLTVVGGCGRLVNSKLFLVQQLLFPFLPVLVKELCQWVLVGHRVKHLDPVNHTCFAYINDQAMRVLMLVKIVALLPLNLYIYVHILATIFRSARQMHRSQETNKRLAKMFSIIALITLLAHLPGGVFALVEEPSVCQETVREFLLDLPLISGPIVLLCMNKELQTQCVILLKRRSAESSRQSSSLSPTATEEHRKFLTTEVTTDSHV</sequence>
<keyword evidence="4 6" id="KW-0472">Membrane</keyword>
<protein>
    <recommendedName>
        <fullName evidence="7">G-protein coupled receptors family 1 profile domain-containing protein</fullName>
    </recommendedName>
</protein>
<evidence type="ECO:0000256" key="5">
    <source>
        <dbReference type="SAM" id="MobiDB-lite"/>
    </source>
</evidence>
<organism evidence="8 9">
    <name type="scientific">Coilia grayii</name>
    <name type="common">Gray's grenadier anchovy</name>
    <dbReference type="NCBI Taxonomy" id="363190"/>
    <lineage>
        <taxon>Eukaryota</taxon>
        <taxon>Metazoa</taxon>
        <taxon>Chordata</taxon>
        <taxon>Craniata</taxon>
        <taxon>Vertebrata</taxon>
        <taxon>Euteleostomi</taxon>
        <taxon>Actinopterygii</taxon>
        <taxon>Neopterygii</taxon>
        <taxon>Teleostei</taxon>
        <taxon>Clupei</taxon>
        <taxon>Clupeiformes</taxon>
        <taxon>Clupeoidei</taxon>
        <taxon>Engraulidae</taxon>
        <taxon>Coilinae</taxon>
        <taxon>Coilia</taxon>
    </lineage>
</organism>
<keyword evidence="2 6" id="KW-0812">Transmembrane</keyword>
<evidence type="ECO:0000313" key="8">
    <source>
        <dbReference type="EMBL" id="KAL2077462.1"/>
    </source>
</evidence>
<dbReference type="Pfam" id="PF00001">
    <property type="entry name" value="7tm_1"/>
    <property type="match status" value="1"/>
</dbReference>
<reference evidence="8 9" key="1">
    <citation type="submission" date="2024-09" db="EMBL/GenBank/DDBJ databases">
        <title>A chromosome-level genome assembly of Gray's grenadier anchovy, Coilia grayii.</title>
        <authorList>
            <person name="Fu Z."/>
        </authorList>
    </citation>
    <scope>NUCLEOTIDE SEQUENCE [LARGE SCALE GENOMIC DNA]</scope>
    <source>
        <strain evidence="8">G4</strain>
        <tissue evidence="8">Muscle</tissue>
    </source>
</reference>
<evidence type="ECO:0000256" key="4">
    <source>
        <dbReference type="ARBA" id="ARBA00023136"/>
    </source>
</evidence>
<dbReference type="PROSITE" id="PS50262">
    <property type="entry name" value="G_PROTEIN_RECEP_F1_2"/>
    <property type="match status" value="1"/>
</dbReference>
<evidence type="ECO:0000256" key="1">
    <source>
        <dbReference type="ARBA" id="ARBA00004370"/>
    </source>
</evidence>
<dbReference type="EMBL" id="JBHFQA010000024">
    <property type="protein sequence ID" value="KAL2077462.1"/>
    <property type="molecule type" value="Genomic_DNA"/>
</dbReference>
<feature type="compositionally biased region" description="Basic and acidic residues" evidence="5">
    <location>
        <begin position="310"/>
        <end position="327"/>
    </location>
</feature>
<feature type="transmembrane region" description="Helical" evidence="6">
    <location>
        <begin position="230"/>
        <end position="250"/>
    </location>
</feature>
<feature type="transmembrane region" description="Helical" evidence="6">
    <location>
        <begin position="23"/>
        <end position="46"/>
    </location>
</feature>
<evidence type="ECO:0000256" key="3">
    <source>
        <dbReference type="ARBA" id="ARBA00022989"/>
    </source>
</evidence>
<dbReference type="AlphaFoldDB" id="A0ABD1IR73"/>
<keyword evidence="3 6" id="KW-1133">Transmembrane helix</keyword>
<comment type="caution">
    <text evidence="8">The sequence shown here is derived from an EMBL/GenBank/DDBJ whole genome shotgun (WGS) entry which is preliminary data.</text>
</comment>
<evidence type="ECO:0000256" key="2">
    <source>
        <dbReference type="ARBA" id="ARBA00022692"/>
    </source>
</evidence>
<name>A0ABD1IR73_9TELE</name>
<evidence type="ECO:0000256" key="6">
    <source>
        <dbReference type="SAM" id="Phobius"/>
    </source>
</evidence>
<evidence type="ECO:0000259" key="7">
    <source>
        <dbReference type="PROSITE" id="PS50262"/>
    </source>
</evidence>